<gene>
    <name evidence="3" type="ORF">EDD27_0953</name>
</gene>
<dbReference type="OrthoDB" id="3536780at2"/>
<feature type="signal peptide" evidence="2">
    <location>
        <begin position="1"/>
        <end position="23"/>
    </location>
</feature>
<comment type="caution">
    <text evidence="3">The sequence shown here is derived from an EMBL/GenBank/DDBJ whole genome shotgun (WGS) entry which is preliminary data.</text>
</comment>
<dbReference type="Proteomes" id="UP000284824">
    <property type="component" value="Unassembled WGS sequence"/>
</dbReference>
<keyword evidence="2" id="KW-0732">Signal</keyword>
<sequence>MRPIASAVIVAALAAAAGCQGHAGFDYSSTNIPQNQGANVDVGKTLHLRNVFLLGGADPASPAPQQALYAVLINDSNRPAKLERITIEGGGSAQLPGPVTVPPNQPVGTGEKPLCTVTGVRPRGTTVPMTFFFSGAEPVRVNVPIKEQTGVYTELTPTPTGSPTPTAPATAPPTGTASPSPTPTPS</sequence>
<name>A0A438LYZ7_9ACTN</name>
<dbReference type="SUPFAM" id="SSF110087">
    <property type="entry name" value="DR1885-like metal-binding protein"/>
    <property type="match status" value="1"/>
</dbReference>
<evidence type="ECO:0000313" key="4">
    <source>
        <dbReference type="Proteomes" id="UP000284824"/>
    </source>
</evidence>
<dbReference type="RefSeq" id="WP_127931242.1">
    <property type="nucleotide sequence ID" value="NZ_SAUN01000001.1"/>
</dbReference>
<evidence type="ECO:0000313" key="3">
    <source>
        <dbReference type="EMBL" id="RVX38631.1"/>
    </source>
</evidence>
<accession>A0A438LYZ7</accession>
<dbReference type="AlphaFoldDB" id="A0A438LYZ7"/>
<feature type="chain" id="PRO_5039214088" description="Copper(I)-binding protein" evidence="2">
    <location>
        <begin position="24"/>
        <end position="186"/>
    </location>
</feature>
<reference evidence="3 4" key="1">
    <citation type="submission" date="2019-01" db="EMBL/GenBank/DDBJ databases">
        <title>Sequencing the genomes of 1000 actinobacteria strains.</title>
        <authorList>
            <person name="Klenk H.-P."/>
        </authorList>
    </citation>
    <scope>NUCLEOTIDE SEQUENCE [LARGE SCALE GENOMIC DNA]</scope>
    <source>
        <strain evidence="3 4">DSM 43925</strain>
    </source>
</reference>
<feature type="region of interest" description="Disordered" evidence="1">
    <location>
        <begin position="150"/>
        <end position="186"/>
    </location>
</feature>
<dbReference type="EMBL" id="SAUN01000001">
    <property type="protein sequence ID" value="RVX38631.1"/>
    <property type="molecule type" value="Genomic_DNA"/>
</dbReference>
<protein>
    <recommendedName>
        <fullName evidence="5">Copper(I)-binding protein</fullName>
    </recommendedName>
</protein>
<organism evidence="3 4">
    <name type="scientific">Nonomuraea polychroma</name>
    <dbReference type="NCBI Taxonomy" id="46176"/>
    <lineage>
        <taxon>Bacteria</taxon>
        <taxon>Bacillati</taxon>
        <taxon>Actinomycetota</taxon>
        <taxon>Actinomycetes</taxon>
        <taxon>Streptosporangiales</taxon>
        <taxon>Streptosporangiaceae</taxon>
        <taxon>Nonomuraea</taxon>
    </lineage>
</organism>
<evidence type="ECO:0008006" key="5">
    <source>
        <dbReference type="Google" id="ProtNLM"/>
    </source>
</evidence>
<dbReference type="InterPro" id="IPR036182">
    <property type="entry name" value="PCuAC_sf"/>
</dbReference>
<proteinExistence type="predicted"/>
<dbReference type="PROSITE" id="PS51257">
    <property type="entry name" value="PROKAR_LIPOPROTEIN"/>
    <property type="match status" value="1"/>
</dbReference>
<feature type="compositionally biased region" description="Low complexity" evidence="1">
    <location>
        <begin position="167"/>
        <end position="179"/>
    </location>
</feature>
<evidence type="ECO:0000256" key="1">
    <source>
        <dbReference type="SAM" id="MobiDB-lite"/>
    </source>
</evidence>
<keyword evidence="4" id="KW-1185">Reference proteome</keyword>
<evidence type="ECO:0000256" key="2">
    <source>
        <dbReference type="SAM" id="SignalP"/>
    </source>
</evidence>